<organism evidence="2 3">
    <name type="scientific">Serratia marcescens</name>
    <dbReference type="NCBI Taxonomy" id="615"/>
    <lineage>
        <taxon>Bacteria</taxon>
        <taxon>Pseudomonadati</taxon>
        <taxon>Pseudomonadota</taxon>
        <taxon>Gammaproteobacteria</taxon>
        <taxon>Enterobacterales</taxon>
        <taxon>Yersiniaceae</taxon>
        <taxon>Serratia</taxon>
    </lineage>
</organism>
<name>A0ABD5BHI6_SERMA</name>
<dbReference type="Proteomes" id="UP001234811">
    <property type="component" value="Unassembled WGS sequence"/>
</dbReference>
<dbReference type="EMBL" id="JAVIPQ010000156">
    <property type="protein sequence ID" value="MDQ9556028.1"/>
    <property type="molecule type" value="Genomic_DNA"/>
</dbReference>
<comment type="caution">
    <text evidence="2">The sequence shown here is derived from an EMBL/GenBank/DDBJ whole genome shotgun (WGS) entry which is preliminary data.</text>
</comment>
<evidence type="ECO:0000256" key="1">
    <source>
        <dbReference type="SAM" id="MobiDB-lite"/>
    </source>
</evidence>
<sequence length="157" mass="16034">MSGKENKAAGKQATKGGSGTGDASPVAPVNAPDDSGSELPVAQSGHYVAVVAPSDGVKQPVSAAPDAQPSDTGDAVEVLLVKSVKPNGFYRAGRFWPHSGVHVFVSDDPDGDNAESVTDDGIPVQPFISRADAARLKAEPQLRVTVVESVTAESQGE</sequence>
<accession>A0ABD5BHI6</accession>
<evidence type="ECO:0000313" key="2">
    <source>
        <dbReference type="EMBL" id="MDQ9556028.1"/>
    </source>
</evidence>
<reference evidence="2 3" key="1">
    <citation type="submission" date="2023-07" db="EMBL/GenBank/DDBJ databases">
        <title>Pathogens genome sequencing project 196.</title>
        <authorList>
            <person name="Cao X."/>
        </authorList>
    </citation>
    <scope>NUCLEOTIDE SEQUENCE [LARGE SCALE GENOMIC DNA]</scope>
    <source>
        <strain evidence="2 3">SM41</strain>
    </source>
</reference>
<dbReference type="RefSeq" id="WP_141240901.1">
    <property type="nucleotide sequence ID" value="NZ_CP047682.1"/>
</dbReference>
<dbReference type="AlphaFoldDB" id="A0ABD5BHI6"/>
<protein>
    <submittedName>
        <fullName evidence="2">Uncharacterized protein</fullName>
    </submittedName>
</protein>
<proteinExistence type="predicted"/>
<gene>
    <name evidence="2" type="ORF">RF091_10945</name>
</gene>
<evidence type="ECO:0000313" key="3">
    <source>
        <dbReference type="Proteomes" id="UP001234811"/>
    </source>
</evidence>
<feature type="region of interest" description="Disordered" evidence="1">
    <location>
        <begin position="1"/>
        <end position="46"/>
    </location>
</feature>